<proteinExistence type="predicted"/>
<accession>A0A839V1V1</accession>
<feature type="region of interest" description="Disordered" evidence="1">
    <location>
        <begin position="84"/>
        <end position="106"/>
    </location>
</feature>
<reference evidence="2 3" key="1">
    <citation type="submission" date="2020-08" db="EMBL/GenBank/DDBJ databases">
        <title>Genomic Encyclopedia of Type Strains, Phase III (KMG-III): the genomes of soil and plant-associated and newly described type strains.</title>
        <authorList>
            <person name="Whitman W."/>
        </authorList>
    </citation>
    <scope>NUCLEOTIDE SEQUENCE [LARGE SCALE GENOMIC DNA]</scope>
    <source>
        <strain evidence="2 3">CECT 8088</strain>
    </source>
</reference>
<evidence type="ECO:0008006" key="4">
    <source>
        <dbReference type="Google" id="ProtNLM"/>
    </source>
</evidence>
<dbReference type="Pfam" id="PF10691">
    <property type="entry name" value="DUF2497"/>
    <property type="match status" value="1"/>
</dbReference>
<name>A0A839V1V1_9PROT</name>
<dbReference type="InterPro" id="IPR019632">
    <property type="entry name" value="DUF2497"/>
</dbReference>
<evidence type="ECO:0000256" key="1">
    <source>
        <dbReference type="SAM" id="MobiDB-lite"/>
    </source>
</evidence>
<evidence type="ECO:0000313" key="2">
    <source>
        <dbReference type="EMBL" id="MBB3173491.1"/>
    </source>
</evidence>
<dbReference type="AlphaFoldDB" id="A0A839V1V1"/>
<feature type="region of interest" description="Disordered" evidence="1">
    <location>
        <begin position="1"/>
        <end position="20"/>
    </location>
</feature>
<gene>
    <name evidence="2" type="ORF">FHR90_001314</name>
</gene>
<dbReference type="EMBL" id="JACHXV010000004">
    <property type="protein sequence ID" value="MBB3173491.1"/>
    <property type="molecule type" value="Genomic_DNA"/>
</dbReference>
<dbReference type="RefSeq" id="WP_183274945.1">
    <property type="nucleotide sequence ID" value="NZ_JACHXV010000004.1"/>
</dbReference>
<dbReference type="Proteomes" id="UP000557688">
    <property type="component" value="Unassembled WGS sequence"/>
</dbReference>
<protein>
    <recommendedName>
        <fullName evidence="4">DUF2497 domain-containing protein</fullName>
    </recommendedName>
</protein>
<keyword evidence="3" id="KW-1185">Reference proteome</keyword>
<sequence>MEPGSKAPGDGTEGDMDDILASIRRILHSDEAEASASDAAELPAEEVIDLHRSMRVDPEPAPVHPAAAEPVADLHQPQIAETVLPQAAGPSDLPAEPLLREGPASESAASLATLRAALAAQHPPAAEPSASVYRSGGLTIEDVVRDEVRELLRTWLDVHLPPMVERMVRAEIARISGTS</sequence>
<organism evidence="2 3">
    <name type="scientific">Endobacter medicaginis</name>
    <dbReference type="NCBI Taxonomy" id="1181271"/>
    <lineage>
        <taxon>Bacteria</taxon>
        <taxon>Pseudomonadati</taxon>
        <taxon>Pseudomonadota</taxon>
        <taxon>Alphaproteobacteria</taxon>
        <taxon>Acetobacterales</taxon>
        <taxon>Acetobacteraceae</taxon>
        <taxon>Endobacter</taxon>
    </lineage>
</organism>
<comment type="caution">
    <text evidence="2">The sequence shown here is derived from an EMBL/GenBank/DDBJ whole genome shotgun (WGS) entry which is preliminary data.</text>
</comment>
<evidence type="ECO:0000313" key="3">
    <source>
        <dbReference type="Proteomes" id="UP000557688"/>
    </source>
</evidence>